<evidence type="ECO:0000313" key="6">
    <source>
        <dbReference type="Proteomes" id="UP000322940"/>
    </source>
</evidence>
<dbReference type="Pfam" id="PF01569">
    <property type="entry name" value="PAP2"/>
    <property type="match status" value="1"/>
</dbReference>
<feature type="transmembrane region" description="Helical" evidence="1">
    <location>
        <begin position="56"/>
        <end position="74"/>
    </location>
</feature>
<reference evidence="4" key="2">
    <citation type="journal article" date="2018" name="BMC Genomics">
        <title>Whole genome sequencing and function prediction of 133 gut anaerobes isolated from chicken caecum in pure cultures.</title>
        <authorList>
            <person name="Medvecky M."/>
            <person name="Cejkova D."/>
            <person name="Polansky O."/>
            <person name="Karasova D."/>
            <person name="Kubasova T."/>
            <person name="Cizek A."/>
            <person name="Rychlik I."/>
        </authorList>
    </citation>
    <scope>NUCLEOTIDE SEQUENCE</scope>
    <source>
        <strain evidence="4">An90</strain>
    </source>
</reference>
<dbReference type="InterPro" id="IPR000326">
    <property type="entry name" value="PAP2/HPO"/>
</dbReference>
<feature type="domain" description="Phosphatidic acid phosphatase type 2/haloperoxidase" evidence="2">
    <location>
        <begin position="57"/>
        <end position="201"/>
    </location>
</feature>
<gene>
    <name evidence="4" type="ORF">B5G41_07320</name>
    <name evidence="3" type="ORF">F2Y10_03090</name>
</gene>
<feature type="transmembrane region" description="Helical" evidence="1">
    <location>
        <begin position="133"/>
        <end position="152"/>
    </location>
</feature>
<reference evidence="3 6" key="3">
    <citation type="journal article" date="2019" name="Nat. Med.">
        <title>A library of human gut bacterial isolates paired with longitudinal multiomics data enables mechanistic microbiome research.</title>
        <authorList>
            <person name="Poyet M."/>
            <person name="Groussin M."/>
            <person name="Gibbons S.M."/>
            <person name="Avila-Pacheco J."/>
            <person name="Jiang X."/>
            <person name="Kearney S.M."/>
            <person name="Perrotta A.R."/>
            <person name="Berdy B."/>
            <person name="Zhao S."/>
            <person name="Lieberman T.D."/>
            <person name="Swanson P.K."/>
            <person name="Smith M."/>
            <person name="Roesemann S."/>
            <person name="Alexander J.E."/>
            <person name="Rich S.A."/>
            <person name="Livny J."/>
            <person name="Vlamakis H."/>
            <person name="Clish C."/>
            <person name="Bullock K."/>
            <person name="Deik A."/>
            <person name="Scott J."/>
            <person name="Pierce K.A."/>
            <person name="Xavier R.J."/>
            <person name="Alm E.J."/>
        </authorList>
    </citation>
    <scope>NUCLEOTIDE SEQUENCE [LARGE SCALE GENOMIC DNA]</scope>
    <source>
        <strain evidence="3 6">BIOML-A266</strain>
    </source>
</reference>
<name>A0A1Y3QYY1_9BACT</name>
<feature type="transmembrane region" description="Helical" evidence="1">
    <location>
        <begin position="184"/>
        <end position="204"/>
    </location>
</feature>
<evidence type="ECO:0000259" key="2">
    <source>
        <dbReference type="SMART" id="SM00014"/>
    </source>
</evidence>
<evidence type="ECO:0000313" key="4">
    <source>
        <dbReference type="EMBL" id="OUN03488.1"/>
    </source>
</evidence>
<evidence type="ECO:0000313" key="3">
    <source>
        <dbReference type="EMBL" id="KAA2380440.1"/>
    </source>
</evidence>
<sequence length="219" mass="24399">MYTFDHGLFMALNFDGGPLFDRVMLTVSGTAMWLPLYALILWLVWRRSGWRGMSVFLVLMLLALGLSDIVSGIFKHNGLLGDLLPQLEPRPRPMFTPTLEGLEITPDSLRALRSAAVPHDWAVHVPPEAVSGMYGTVSAHAATIVAVAVLSCGAIRRKWFTALMVVCTVVICYSRIYLGKHFPMDLVWGTLVGSVLGYAALRGYRRLAQSRNRRFTHPR</sequence>
<evidence type="ECO:0000256" key="1">
    <source>
        <dbReference type="SAM" id="Phobius"/>
    </source>
</evidence>
<dbReference type="Proteomes" id="UP000322940">
    <property type="component" value="Unassembled WGS sequence"/>
</dbReference>
<dbReference type="AlphaFoldDB" id="A0A1Y3QYY1"/>
<keyword evidence="1" id="KW-0812">Transmembrane</keyword>
<dbReference type="SMART" id="SM00014">
    <property type="entry name" value="acidPPc"/>
    <property type="match status" value="1"/>
</dbReference>
<dbReference type="eggNOG" id="COG0671">
    <property type="taxonomic scope" value="Bacteria"/>
</dbReference>
<accession>A0A1Y3QYY1</accession>
<dbReference type="EMBL" id="NFHB01000004">
    <property type="protein sequence ID" value="OUN03488.1"/>
    <property type="molecule type" value="Genomic_DNA"/>
</dbReference>
<feature type="transmembrane region" description="Helical" evidence="1">
    <location>
        <begin position="159"/>
        <end position="178"/>
    </location>
</feature>
<keyword evidence="1" id="KW-0472">Membrane</keyword>
<dbReference type="RefSeq" id="WP_018696444.1">
    <property type="nucleotide sequence ID" value="NZ_AP025562.1"/>
</dbReference>
<reference evidence="5" key="1">
    <citation type="submission" date="2017-04" db="EMBL/GenBank/DDBJ databases">
        <title>Function of individual gut microbiota members based on whole genome sequencing of pure cultures obtained from chicken caecum.</title>
        <authorList>
            <person name="Medvecky M."/>
            <person name="Cejkova D."/>
            <person name="Polansky O."/>
            <person name="Karasova D."/>
            <person name="Kubasova T."/>
            <person name="Cizek A."/>
            <person name="Rychlik I."/>
        </authorList>
    </citation>
    <scope>NUCLEOTIDE SEQUENCE [LARGE SCALE GENOMIC DNA]</scope>
    <source>
        <strain evidence="5">An90</strain>
    </source>
</reference>
<proteinExistence type="predicted"/>
<protein>
    <submittedName>
        <fullName evidence="4">Phosphatase PAP2 family protein</fullName>
    </submittedName>
</protein>
<dbReference type="Gene3D" id="1.20.144.10">
    <property type="entry name" value="Phosphatidic acid phosphatase type 2/haloperoxidase"/>
    <property type="match status" value="1"/>
</dbReference>
<comment type="caution">
    <text evidence="4">The sequence shown here is derived from an EMBL/GenBank/DDBJ whole genome shotgun (WGS) entry which is preliminary data.</text>
</comment>
<feature type="transmembrane region" description="Helical" evidence="1">
    <location>
        <begin position="23"/>
        <end position="44"/>
    </location>
</feature>
<evidence type="ECO:0000313" key="5">
    <source>
        <dbReference type="Proteomes" id="UP000195772"/>
    </source>
</evidence>
<dbReference type="SUPFAM" id="SSF48317">
    <property type="entry name" value="Acid phosphatase/Vanadium-dependent haloperoxidase"/>
    <property type="match status" value="1"/>
</dbReference>
<dbReference type="EMBL" id="VVXH01000002">
    <property type="protein sequence ID" value="KAA2380440.1"/>
    <property type="molecule type" value="Genomic_DNA"/>
</dbReference>
<dbReference type="InterPro" id="IPR036938">
    <property type="entry name" value="PAP2/HPO_sf"/>
</dbReference>
<dbReference type="OrthoDB" id="9789113at2"/>
<dbReference type="Proteomes" id="UP000195772">
    <property type="component" value="Unassembled WGS sequence"/>
</dbReference>
<organism evidence="4 5">
    <name type="scientific">Alistipes onderdonkii</name>
    <dbReference type="NCBI Taxonomy" id="328813"/>
    <lineage>
        <taxon>Bacteria</taxon>
        <taxon>Pseudomonadati</taxon>
        <taxon>Bacteroidota</taxon>
        <taxon>Bacteroidia</taxon>
        <taxon>Bacteroidales</taxon>
        <taxon>Rikenellaceae</taxon>
        <taxon>Alistipes</taxon>
    </lineage>
</organism>
<keyword evidence="1" id="KW-1133">Transmembrane helix</keyword>